<dbReference type="EMBL" id="CP081303">
    <property type="protein sequence ID" value="QZE13653.1"/>
    <property type="molecule type" value="Genomic_DNA"/>
</dbReference>
<reference evidence="1" key="1">
    <citation type="submission" date="2021-08" db="EMBL/GenBank/DDBJ databases">
        <title>Novel anaerobic bacterium isolated from sea squirt in East Sea, Republic of Korea.</title>
        <authorList>
            <person name="Nguyen T.H."/>
            <person name="Li Z."/>
            <person name="Lee Y.-J."/>
            <person name="Ko J."/>
            <person name="Kim S.-G."/>
        </authorList>
    </citation>
    <scope>NUCLEOTIDE SEQUENCE</scope>
    <source>
        <strain evidence="1">KCTC 25031</strain>
    </source>
</reference>
<proteinExistence type="predicted"/>
<evidence type="ECO:0000313" key="2">
    <source>
        <dbReference type="Proteomes" id="UP000826212"/>
    </source>
</evidence>
<organism evidence="1 2">
    <name type="scientific">Halosquirtibacter laminarini</name>
    <dbReference type="NCBI Taxonomy" id="3374600"/>
    <lineage>
        <taxon>Bacteria</taxon>
        <taxon>Pseudomonadati</taxon>
        <taxon>Bacteroidota</taxon>
        <taxon>Bacteroidia</taxon>
        <taxon>Marinilabiliales</taxon>
        <taxon>Prolixibacteraceae</taxon>
        <taxon>Halosquirtibacter</taxon>
    </lineage>
</organism>
<keyword evidence="2" id="KW-1185">Reference proteome</keyword>
<evidence type="ECO:0000313" key="1">
    <source>
        <dbReference type="EMBL" id="QZE13653.1"/>
    </source>
</evidence>
<name>A0AC61NDN7_9BACT</name>
<accession>A0AC61NDN7</accession>
<dbReference type="Proteomes" id="UP000826212">
    <property type="component" value="Chromosome"/>
</dbReference>
<protein>
    <submittedName>
        <fullName evidence="1">Tetratricopeptide repeat protein</fullName>
    </submittedName>
</protein>
<gene>
    <name evidence="1" type="ORF">K4L44_13930</name>
</gene>
<sequence>MSKHDQNDQMDEKFHEIEEGLNTAEQFMEKNSKRLTIGFGTLFLLAVVIICYFKYYKAPREGKARTEVFVAQNNFDRDSFDLALNGDGSGNSGFLDIIDDFSGTPTANMANYYAGISYLHLGQYEDAIKYLSAFSTEDRMLKPISIGAQGDAYSQLKQEDKAIEMYIKAANSIKNDMTTPLYLFKAVKLIEIKGNKTKAIELLEQIKNDYPKSNEARIVNKYIERLK</sequence>